<name>A0A022PXB9_ERYGU</name>
<dbReference type="EMBL" id="KI632313">
    <property type="protein sequence ID" value="EYU18890.1"/>
    <property type="molecule type" value="Genomic_DNA"/>
</dbReference>
<reference evidence="1 2" key="1">
    <citation type="journal article" date="2013" name="Proc. Natl. Acad. Sci. U.S.A.">
        <title>Fine-scale variation in meiotic recombination in Mimulus inferred from population shotgun sequencing.</title>
        <authorList>
            <person name="Hellsten U."/>
            <person name="Wright K.M."/>
            <person name="Jenkins J."/>
            <person name="Shu S."/>
            <person name="Yuan Y."/>
            <person name="Wessler S.R."/>
            <person name="Schmutz J."/>
            <person name="Willis J.H."/>
            <person name="Rokhsar D.S."/>
        </authorList>
    </citation>
    <scope>NUCLEOTIDE SEQUENCE [LARGE SCALE GENOMIC DNA]</scope>
    <source>
        <strain evidence="2">cv. DUN x IM62</strain>
    </source>
</reference>
<evidence type="ECO:0000313" key="2">
    <source>
        <dbReference type="Proteomes" id="UP000030748"/>
    </source>
</evidence>
<accession>A0A022PXB9</accession>
<dbReference type="Proteomes" id="UP000030748">
    <property type="component" value="Unassembled WGS sequence"/>
</dbReference>
<evidence type="ECO:0000313" key="1">
    <source>
        <dbReference type="EMBL" id="EYU18890.1"/>
    </source>
</evidence>
<dbReference type="AlphaFoldDB" id="A0A022PXB9"/>
<proteinExistence type="predicted"/>
<organism evidence="1 2">
    <name type="scientific">Erythranthe guttata</name>
    <name type="common">Yellow monkey flower</name>
    <name type="synonym">Mimulus guttatus</name>
    <dbReference type="NCBI Taxonomy" id="4155"/>
    <lineage>
        <taxon>Eukaryota</taxon>
        <taxon>Viridiplantae</taxon>
        <taxon>Streptophyta</taxon>
        <taxon>Embryophyta</taxon>
        <taxon>Tracheophyta</taxon>
        <taxon>Spermatophyta</taxon>
        <taxon>Magnoliopsida</taxon>
        <taxon>eudicotyledons</taxon>
        <taxon>Gunneridae</taxon>
        <taxon>Pentapetalae</taxon>
        <taxon>asterids</taxon>
        <taxon>lamiids</taxon>
        <taxon>Lamiales</taxon>
        <taxon>Phrymaceae</taxon>
        <taxon>Erythranthe</taxon>
    </lineage>
</organism>
<keyword evidence="2" id="KW-1185">Reference proteome</keyword>
<sequence>MTKGGLAFSLFSLCADHFLSLQSFHSYILFQGPLMAATAPSNTSTYQKAPSRRGRVKAQIFGSLAGNLYTAASKTAEALGKIKLASASTSAAAAVDEISPSASPPPSGPLP</sequence>
<protein>
    <submittedName>
        <fullName evidence="1">Uncharacterized protein</fullName>
    </submittedName>
</protein>
<gene>
    <name evidence="1" type="ORF">MIMGU_mgv1a025301mg</name>
</gene>